<evidence type="ECO:0000256" key="1">
    <source>
        <dbReference type="SAM" id="Phobius"/>
    </source>
</evidence>
<dbReference type="EMBL" id="CABIKO010000299">
    <property type="protein sequence ID" value="VVA33683.1"/>
    <property type="molecule type" value="Genomic_DNA"/>
</dbReference>
<keyword evidence="5" id="KW-1185">Reference proteome</keyword>
<evidence type="ECO:0000313" key="3">
    <source>
        <dbReference type="EMBL" id="VVA33683.1"/>
    </source>
</evidence>
<dbReference type="Proteomes" id="UP000327085">
    <property type="component" value="Chromosome 3"/>
</dbReference>
<dbReference type="Gramene" id="VVA33683">
    <property type="protein sequence ID" value="VVA33683"/>
    <property type="gene ID" value="Prudul26B035510"/>
</dbReference>
<dbReference type="InParanoid" id="A0A5E4G1Y7"/>
<gene>
    <name evidence="3" type="ORF">ALMOND_2B035510</name>
    <name evidence="2" type="ORF">L3X38_018676</name>
</gene>
<dbReference type="PANTHER" id="PTHR33116:SF78">
    <property type="entry name" value="OS12G0587133 PROTEIN"/>
    <property type="match status" value="1"/>
</dbReference>
<evidence type="ECO:0000313" key="5">
    <source>
        <dbReference type="Proteomes" id="UP001054821"/>
    </source>
</evidence>
<evidence type="ECO:0000313" key="4">
    <source>
        <dbReference type="Proteomes" id="UP000327085"/>
    </source>
</evidence>
<dbReference type="Proteomes" id="UP001054821">
    <property type="component" value="Chromosome 3"/>
</dbReference>
<name>A0A5E4G1Y7_PRUDU</name>
<keyword evidence="1" id="KW-0472">Membrane</keyword>
<proteinExistence type="predicted"/>
<dbReference type="OMA" id="EWDANLL"/>
<protein>
    <submittedName>
        <fullName evidence="3">Uncharacterized protein</fullName>
    </submittedName>
</protein>
<keyword evidence="1" id="KW-1133">Transmembrane helix</keyword>
<reference evidence="2 5" key="3">
    <citation type="journal article" date="2022" name="G3 (Bethesda)">
        <title>Whole-genome sequence and methylome profiling of the almond [Prunus dulcis (Mill.) D.A. Webb] cultivar 'Nonpareil'.</title>
        <authorList>
            <person name="D'Amico-Willman K.M."/>
            <person name="Ouma W.Z."/>
            <person name="Meulia T."/>
            <person name="Sideli G.M."/>
            <person name="Gradziel T.M."/>
            <person name="Fresnedo-Ramirez J."/>
        </authorList>
    </citation>
    <scope>NUCLEOTIDE SEQUENCE [LARGE SCALE GENOMIC DNA]</scope>
    <source>
        <strain evidence="2">Clone GOH B32 T37-40</strain>
    </source>
</reference>
<dbReference type="AlphaFoldDB" id="A0A5E4G1Y7"/>
<dbReference type="PANTHER" id="PTHR33116">
    <property type="entry name" value="REVERSE TRANSCRIPTASE ZINC-BINDING DOMAIN-CONTAINING PROTEIN-RELATED-RELATED"/>
    <property type="match status" value="1"/>
</dbReference>
<feature type="transmembrane region" description="Helical" evidence="1">
    <location>
        <begin position="46"/>
        <end position="67"/>
    </location>
</feature>
<sequence>MKYLGLPLGGNPRPRALKFWDPVVEKVETRLQNWKEAFLSRGGRLILIQAVLGSIAIYYMSLLRIPCGSKLEKLMRSFLWEGIKGGKERSLSKVGDDGHKSKFEEAANEWDANLLVRSSSRSPWEDISLGLLLVLVGSFLEH</sequence>
<organism evidence="3 4">
    <name type="scientific">Prunus dulcis</name>
    <name type="common">Almond</name>
    <name type="synonym">Amygdalus dulcis</name>
    <dbReference type="NCBI Taxonomy" id="3755"/>
    <lineage>
        <taxon>Eukaryota</taxon>
        <taxon>Viridiplantae</taxon>
        <taxon>Streptophyta</taxon>
        <taxon>Embryophyta</taxon>
        <taxon>Tracheophyta</taxon>
        <taxon>Spermatophyta</taxon>
        <taxon>Magnoliopsida</taxon>
        <taxon>eudicotyledons</taxon>
        <taxon>Gunneridae</taxon>
        <taxon>Pentapetalae</taxon>
        <taxon>rosids</taxon>
        <taxon>fabids</taxon>
        <taxon>Rosales</taxon>
        <taxon>Rosaceae</taxon>
        <taxon>Amygdaloideae</taxon>
        <taxon>Amygdaleae</taxon>
        <taxon>Prunus</taxon>
    </lineage>
</organism>
<accession>A0A5E4G1Y7</accession>
<reference evidence="4" key="2">
    <citation type="journal article" date="2020" name="Plant J.">
        <title>Transposons played a major role in the diversification between the closely related almond and peach genomes: results from the almond genome sequence.</title>
        <authorList>
            <person name="Alioto T."/>
            <person name="Alexiou K.G."/>
            <person name="Bardil A."/>
            <person name="Barteri F."/>
            <person name="Castanera R."/>
            <person name="Cruz F."/>
            <person name="Dhingra A."/>
            <person name="Duval H."/>
            <person name="Fernandez I Marti A."/>
            <person name="Frias L."/>
            <person name="Galan B."/>
            <person name="Garcia J.L."/>
            <person name="Howad W."/>
            <person name="Gomez-Garrido J."/>
            <person name="Gut M."/>
            <person name="Julca I."/>
            <person name="Morata J."/>
            <person name="Puigdomenech P."/>
            <person name="Ribeca P."/>
            <person name="Rubio Cabetas M.J."/>
            <person name="Vlasova A."/>
            <person name="Wirthensohn M."/>
            <person name="Garcia-Mas J."/>
            <person name="Gabaldon T."/>
            <person name="Casacuberta J.M."/>
            <person name="Arus P."/>
        </authorList>
    </citation>
    <scope>NUCLEOTIDE SEQUENCE [LARGE SCALE GENOMIC DNA]</scope>
    <source>
        <strain evidence="4">cv. Texas</strain>
    </source>
</reference>
<keyword evidence="1" id="KW-0812">Transmembrane</keyword>
<evidence type="ECO:0000313" key="2">
    <source>
        <dbReference type="EMBL" id="KAI5339404.1"/>
    </source>
</evidence>
<dbReference type="EMBL" id="JAJFAZ020000003">
    <property type="protein sequence ID" value="KAI5339404.1"/>
    <property type="molecule type" value="Genomic_DNA"/>
</dbReference>
<reference evidence="3" key="1">
    <citation type="submission" date="2019-07" db="EMBL/GenBank/DDBJ databases">
        <authorList>
            <person name="Alioto T."/>
            <person name="Alioto T."/>
            <person name="Gomez Garrido J."/>
        </authorList>
    </citation>
    <scope>NUCLEOTIDE SEQUENCE</scope>
</reference>